<evidence type="ECO:0000313" key="1">
    <source>
        <dbReference type="EMBL" id="KAJ9080196.1"/>
    </source>
</evidence>
<organism evidence="1 2">
    <name type="scientific">Entomophthora muscae</name>
    <dbReference type="NCBI Taxonomy" id="34485"/>
    <lineage>
        <taxon>Eukaryota</taxon>
        <taxon>Fungi</taxon>
        <taxon>Fungi incertae sedis</taxon>
        <taxon>Zoopagomycota</taxon>
        <taxon>Entomophthoromycotina</taxon>
        <taxon>Entomophthoromycetes</taxon>
        <taxon>Entomophthorales</taxon>
        <taxon>Entomophthoraceae</taxon>
        <taxon>Entomophthora</taxon>
    </lineage>
</organism>
<dbReference type="Proteomes" id="UP001165960">
    <property type="component" value="Unassembled WGS sequence"/>
</dbReference>
<keyword evidence="1" id="KW-0378">Hydrolase</keyword>
<protein>
    <submittedName>
        <fullName evidence="1">Histidine biosynthesis bifunctional protein hisB</fullName>
        <ecNumber evidence="1">3.5.4.12</ecNumber>
    </submittedName>
</protein>
<sequence length="547" mass="59619">MEMESKVYLLDYGAGNVRSLINAVDKLGFKIQPITCIEDFDKADKIIFPGVGNFGKAMQSLRSLGYFDALLNYLRKDGKFFGICVGMQCLFEGSDEAQEEGAQGLGLIPGRVTKFDCSTRSVPHMGWNKVFLHKTDASGNSTPYGIDFKNHYYFVHSYRVTPSTDNSDWMLGSTLYGEDRFISTIQKGNILGVQFHPEKSGQAGLRLLASFLSDDCWLKGPCRTLEPEIPTDKDFLTKRIVACLDVRANDQGDLVVTKGDQYDVREEGQVRNLGKPIALAKQYYEEGADEIAFLNITSFRSCPLQDQPMLEVLQGASLEVFVPLTVGGGIRDIANPDGSVTPASEVAGAYFRAGADKVSIGSDAVDAAEAYWKCKKLTGSTPIETIARSYGSQAVVVSIDPRRVYVTDPKETEHHTIATAQPGPQGEKFCWFQCTSQGGRTGRDLDVVQLAIACQKMGAGELMINSIDRDGTGLGFDLELIQQVRENTSLPLVASSGAGCSAHFQQVFSLNPPPEAALAAGIFHRKSLPLPVLKSELVAMGLEVRSN</sequence>
<comment type="caution">
    <text evidence="1">The sequence shown here is derived from an EMBL/GenBank/DDBJ whole genome shotgun (WGS) entry which is preliminary data.</text>
</comment>
<proteinExistence type="predicted"/>
<reference evidence="1" key="1">
    <citation type="submission" date="2022-04" db="EMBL/GenBank/DDBJ databases">
        <title>Genome of the entomopathogenic fungus Entomophthora muscae.</title>
        <authorList>
            <person name="Elya C."/>
            <person name="Lovett B.R."/>
            <person name="Lee E."/>
            <person name="Macias A.M."/>
            <person name="Hajek A.E."/>
            <person name="De Bivort B.L."/>
            <person name="Kasson M.T."/>
            <person name="De Fine Licht H.H."/>
            <person name="Stajich J.E."/>
        </authorList>
    </citation>
    <scope>NUCLEOTIDE SEQUENCE</scope>
    <source>
        <strain evidence="1">Berkeley</strain>
    </source>
</reference>
<keyword evidence="2" id="KW-1185">Reference proteome</keyword>
<accession>A0ACC2U0A9</accession>
<gene>
    <name evidence="1" type="primary">HIS7_2</name>
    <name evidence="1" type="ORF">DSO57_1027636</name>
</gene>
<dbReference type="EC" id="3.5.4.12" evidence="1"/>
<name>A0ACC2U0A9_9FUNG</name>
<dbReference type="EMBL" id="QTSX02001590">
    <property type="protein sequence ID" value="KAJ9080196.1"/>
    <property type="molecule type" value="Genomic_DNA"/>
</dbReference>
<evidence type="ECO:0000313" key="2">
    <source>
        <dbReference type="Proteomes" id="UP001165960"/>
    </source>
</evidence>